<keyword evidence="4" id="KW-0222">Digestion</keyword>
<sequence>MFYTIIFVYSLGCALGSQVPSIRQNGKIVGGQSTSIQQHPYQVALLYENDYHNCGGSLISEKWVLTAAHCISSIKYFVRVGSTLETEGGVVHKAKNQYAHEKFNYTTVDYDYGLIELETPVQLSDSVKIVKLPEAGFELDAGTLLNVTGWGSRRSSTLQLVTVPFVEDDVCKESHPDRLISNQMFCAGSMAGGHGPCNGDSGGPVVSNGVQYGIVSWSYGCAQPFYPAVYAKVSAARDWIKNISGI</sequence>
<dbReference type="GO" id="GO:0006508">
    <property type="term" value="P:proteolysis"/>
    <property type="evidence" value="ECO:0007669"/>
    <property type="project" value="UniProtKB-KW"/>
</dbReference>
<evidence type="ECO:0000256" key="9">
    <source>
        <dbReference type="ARBA" id="ARBA00036320"/>
    </source>
</evidence>
<dbReference type="EMBL" id="GIIL01007031">
    <property type="protein sequence ID" value="NOV50757.1"/>
    <property type="molecule type" value="Transcribed_RNA"/>
</dbReference>
<comment type="similarity">
    <text evidence="1">Belongs to the peptidase S1 family.</text>
</comment>
<evidence type="ECO:0000256" key="3">
    <source>
        <dbReference type="ARBA" id="ARBA00022729"/>
    </source>
</evidence>
<keyword evidence="2 11" id="KW-0645">Protease</keyword>
<dbReference type="EC" id="3.4.21.4" evidence="10"/>
<dbReference type="AlphaFoldDB" id="A0A6M2E1M4"/>
<name>A0A6M2E1M4_XENCH</name>
<dbReference type="SUPFAM" id="SSF50494">
    <property type="entry name" value="Trypsin-like serine proteases"/>
    <property type="match status" value="1"/>
</dbReference>
<dbReference type="PROSITE" id="PS00135">
    <property type="entry name" value="TRYPSIN_SER"/>
    <property type="match status" value="1"/>
</dbReference>
<proteinExistence type="inferred from homology"/>
<dbReference type="PROSITE" id="PS50240">
    <property type="entry name" value="TRYPSIN_DOM"/>
    <property type="match status" value="1"/>
</dbReference>
<keyword evidence="8" id="KW-1015">Disulfide bond</keyword>
<dbReference type="InterPro" id="IPR050430">
    <property type="entry name" value="Peptidase_S1"/>
</dbReference>
<evidence type="ECO:0000256" key="8">
    <source>
        <dbReference type="ARBA" id="ARBA00023157"/>
    </source>
</evidence>
<evidence type="ECO:0000256" key="12">
    <source>
        <dbReference type="SAM" id="SignalP"/>
    </source>
</evidence>
<dbReference type="FunFam" id="2.40.10.10:FF:000077">
    <property type="entry name" value="Predicted protein"/>
    <property type="match status" value="1"/>
</dbReference>
<feature type="chain" id="PRO_5027050977" description="trypsin" evidence="12">
    <location>
        <begin position="17"/>
        <end position="246"/>
    </location>
</feature>
<evidence type="ECO:0000259" key="13">
    <source>
        <dbReference type="PROSITE" id="PS50240"/>
    </source>
</evidence>
<evidence type="ECO:0000256" key="5">
    <source>
        <dbReference type="ARBA" id="ARBA00022801"/>
    </source>
</evidence>
<keyword evidence="6 11" id="KW-0720">Serine protease</keyword>
<evidence type="ECO:0000256" key="1">
    <source>
        <dbReference type="ARBA" id="ARBA00007664"/>
    </source>
</evidence>
<dbReference type="SMART" id="SM00020">
    <property type="entry name" value="Tryp_SPc"/>
    <property type="match status" value="1"/>
</dbReference>
<dbReference type="InterPro" id="IPR009003">
    <property type="entry name" value="Peptidase_S1_PA"/>
</dbReference>
<dbReference type="InterPro" id="IPR001314">
    <property type="entry name" value="Peptidase_S1A"/>
</dbReference>
<reference evidence="14" key="1">
    <citation type="submission" date="2020-03" db="EMBL/GenBank/DDBJ databases">
        <title>Transcriptomic Profiling of the Digestive Tract of the Rat Flea, Xenopsylla cheopis, Following Blood Feeding and Infection with Yersinia pestis.</title>
        <authorList>
            <person name="Bland D.M."/>
            <person name="Martens C.A."/>
            <person name="Virtaneva K."/>
            <person name="Kanakabandi K."/>
            <person name="Long D."/>
            <person name="Rosenke R."/>
            <person name="Saturday G.A."/>
            <person name="Hoyt F.H."/>
            <person name="Bruno D.P."/>
            <person name="Ribeiro J.M.C."/>
            <person name="Hinnebusch J."/>
        </authorList>
    </citation>
    <scope>NUCLEOTIDE SEQUENCE</scope>
</reference>
<protein>
    <recommendedName>
        <fullName evidence="10">trypsin</fullName>
        <ecNumber evidence="10">3.4.21.4</ecNumber>
    </recommendedName>
</protein>
<dbReference type="PROSITE" id="PS00134">
    <property type="entry name" value="TRYPSIN_HIS"/>
    <property type="match status" value="1"/>
</dbReference>
<dbReference type="InterPro" id="IPR018114">
    <property type="entry name" value="TRYPSIN_HIS"/>
</dbReference>
<evidence type="ECO:0000256" key="10">
    <source>
        <dbReference type="ARBA" id="ARBA00038868"/>
    </source>
</evidence>
<keyword evidence="5 11" id="KW-0378">Hydrolase</keyword>
<organism evidence="14">
    <name type="scientific">Xenopsylla cheopis</name>
    <name type="common">Oriental rat flea</name>
    <name type="synonym">Pulex cheopis</name>
    <dbReference type="NCBI Taxonomy" id="163159"/>
    <lineage>
        <taxon>Eukaryota</taxon>
        <taxon>Metazoa</taxon>
        <taxon>Ecdysozoa</taxon>
        <taxon>Arthropoda</taxon>
        <taxon>Hexapoda</taxon>
        <taxon>Insecta</taxon>
        <taxon>Pterygota</taxon>
        <taxon>Neoptera</taxon>
        <taxon>Endopterygota</taxon>
        <taxon>Siphonaptera</taxon>
        <taxon>Pulicidae</taxon>
        <taxon>Xenopsyllinae</taxon>
        <taxon>Xenopsylla</taxon>
    </lineage>
</organism>
<accession>A0A6M2E1M4</accession>
<evidence type="ECO:0000256" key="2">
    <source>
        <dbReference type="ARBA" id="ARBA00022670"/>
    </source>
</evidence>
<evidence type="ECO:0000313" key="14">
    <source>
        <dbReference type="EMBL" id="NOV50757.1"/>
    </source>
</evidence>
<evidence type="ECO:0000256" key="7">
    <source>
        <dbReference type="ARBA" id="ARBA00023145"/>
    </source>
</evidence>
<dbReference type="PRINTS" id="PR00722">
    <property type="entry name" value="CHYMOTRYPSIN"/>
</dbReference>
<evidence type="ECO:0000256" key="11">
    <source>
        <dbReference type="RuleBase" id="RU363034"/>
    </source>
</evidence>
<dbReference type="PANTHER" id="PTHR24276:SF97">
    <property type="entry name" value="GH13245P2-RELATED"/>
    <property type="match status" value="1"/>
</dbReference>
<keyword evidence="3 12" id="KW-0732">Signal</keyword>
<dbReference type="GO" id="GO:0007586">
    <property type="term" value="P:digestion"/>
    <property type="evidence" value="ECO:0007669"/>
    <property type="project" value="UniProtKB-KW"/>
</dbReference>
<dbReference type="GO" id="GO:0004252">
    <property type="term" value="F:serine-type endopeptidase activity"/>
    <property type="evidence" value="ECO:0007669"/>
    <property type="project" value="UniProtKB-EC"/>
</dbReference>
<dbReference type="InterPro" id="IPR043504">
    <property type="entry name" value="Peptidase_S1_PA_chymotrypsin"/>
</dbReference>
<dbReference type="CDD" id="cd00190">
    <property type="entry name" value="Tryp_SPc"/>
    <property type="match status" value="1"/>
</dbReference>
<dbReference type="PANTHER" id="PTHR24276">
    <property type="entry name" value="POLYSERASE-RELATED"/>
    <property type="match status" value="1"/>
</dbReference>
<feature type="signal peptide" evidence="12">
    <location>
        <begin position="1"/>
        <end position="16"/>
    </location>
</feature>
<dbReference type="InterPro" id="IPR033116">
    <property type="entry name" value="TRYPSIN_SER"/>
</dbReference>
<dbReference type="InterPro" id="IPR001254">
    <property type="entry name" value="Trypsin_dom"/>
</dbReference>
<feature type="domain" description="Peptidase S1" evidence="13">
    <location>
        <begin position="28"/>
        <end position="245"/>
    </location>
</feature>
<keyword evidence="7" id="KW-0865">Zymogen</keyword>
<evidence type="ECO:0000256" key="4">
    <source>
        <dbReference type="ARBA" id="ARBA00022757"/>
    </source>
</evidence>
<comment type="catalytic activity">
    <reaction evidence="9">
        <text>Preferential cleavage: Arg-|-Xaa, Lys-|-Xaa.</text>
        <dbReference type="EC" id="3.4.21.4"/>
    </reaction>
</comment>
<dbReference type="Gene3D" id="2.40.10.10">
    <property type="entry name" value="Trypsin-like serine proteases"/>
    <property type="match status" value="1"/>
</dbReference>
<evidence type="ECO:0000256" key="6">
    <source>
        <dbReference type="ARBA" id="ARBA00022825"/>
    </source>
</evidence>
<dbReference type="Pfam" id="PF00089">
    <property type="entry name" value="Trypsin"/>
    <property type="match status" value="1"/>
</dbReference>